<feature type="region of interest" description="Disordered" evidence="1">
    <location>
        <begin position="1"/>
        <end position="234"/>
    </location>
</feature>
<dbReference type="Proteomes" id="UP001251528">
    <property type="component" value="Unassembled WGS sequence"/>
</dbReference>
<evidence type="ECO:0000313" key="2">
    <source>
        <dbReference type="EMBL" id="KAK2591256.1"/>
    </source>
</evidence>
<feature type="compositionally biased region" description="Pro residues" evidence="1">
    <location>
        <begin position="1"/>
        <end position="19"/>
    </location>
</feature>
<dbReference type="AlphaFoldDB" id="A0AAJ0CE17"/>
<name>A0AAJ0CE17_9HYPO</name>
<comment type="caution">
    <text evidence="2">The sequence shown here is derived from an EMBL/GenBank/DDBJ whole genome shotgun (WGS) entry which is preliminary data.</text>
</comment>
<feature type="compositionally biased region" description="Low complexity" evidence="1">
    <location>
        <begin position="158"/>
        <end position="170"/>
    </location>
</feature>
<feature type="compositionally biased region" description="Low complexity" evidence="1">
    <location>
        <begin position="300"/>
        <end position="310"/>
    </location>
</feature>
<feature type="compositionally biased region" description="Low complexity" evidence="1">
    <location>
        <begin position="193"/>
        <end position="207"/>
    </location>
</feature>
<evidence type="ECO:0000256" key="1">
    <source>
        <dbReference type="SAM" id="MobiDB-lite"/>
    </source>
</evidence>
<keyword evidence="3" id="KW-1185">Reference proteome</keyword>
<feature type="region of interest" description="Disordered" evidence="1">
    <location>
        <begin position="278"/>
        <end position="441"/>
    </location>
</feature>
<gene>
    <name evidence="2" type="ORF">QQS21_011064</name>
</gene>
<feature type="compositionally biased region" description="Pro residues" evidence="1">
    <location>
        <begin position="367"/>
        <end position="377"/>
    </location>
</feature>
<protein>
    <submittedName>
        <fullName evidence="2">Uncharacterized protein</fullName>
    </submittedName>
</protein>
<evidence type="ECO:0000313" key="3">
    <source>
        <dbReference type="Proteomes" id="UP001251528"/>
    </source>
</evidence>
<accession>A0AAJ0CE17</accession>
<proteinExistence type="predicted"/>
<feature type="compositionally biased region" description="Basic and acidic residues" evidence="1">
    <location>
        <begin position="400"/>
        <end position="411"/>
    </location>
</feature>
<dbReference type="EMBL" id="JASWJB010000350">
    <property type="protein sequence ID" value="KAK2591256.1"/>
    <property type="molecule type" value="Genomic_DNA"/>
</dbReference>
<organism evidence="2 3">
    <name type="scientific">Conoideocrella luteorostrata</name>
    <dbReference type="NCBI Taxonomy" id="1105319"/>
    <lineage>
        <taxon>Eukaryota</taxon>
        <taxon>Fungi</taxon>
        <taxon>Dikarya</taxon>
        <taxon>Ascomycota</taxon>
        <taxon>Pezizomycotina</taxon>
        <taxon>Sordariomycetes</taxon>
        <taxon>Hypocreomycetidae</taxon>
        <taxon>Hypocreales</taxon>
        <taxon>Clavicipitaceae</taxon>
        <taxon>Conoideocrella</taxon>
    </lineage>
</organism>
<sequence>MDDPPATTPSSPPPPPPPQKSQSRQFRRGHKYSASSPALIHAYANRSLPPLPPSASSPPLATMAPHFRRRRATTTSEGSSAMIERGGLSGTQSSVPRNDFPPCTLQHLGPMAAASSPKATPPQRSSCNLSARPVRRSSQKVYQLTGLDVDVMDHRSARSGSGASDSSSTRSDPRMEDFGAPDYHLVPVLEADSNGSSSRGSSWGPMSPESDAIPAPLNIHKPMTDGSEQAFDGLSESFPQLRLDDDSVRPWQPAYGQFSDIGAAGEYHRFTANLASRHSRQLSADSAISTVTPPKKKRSSLSLAFSAATRFSRRRDRPDVVDTSAPSSIPASTHKDSPKQQRQPSSADFVAGPAYSAPTTPRLPIDVAPPRPPPAPPLKSAWDSDTDEEETPAMSNLKDWFAHRSSEENKSQRRTSSAYRMSTDRPATWTKAGDQRESLNSRAQERAKQIKMEKAAKRREERKEEFRKNFAMIPEELVFSPPRFL</sequence>
<reference evidence="2" key="1">
    <citation type="submission" date="2023-06" db="EMBL/GenBank/DDBJ databases">
        <title>Conoideocrella luteorostrata (Hypocreales: Clavicipitaceae), a potential biocontrol fungus for elongate hemlock scale in United States Christmas tree production areas.</title>
        <authorList>
            <person name="Barrett H."/>
            <person name="Lovett B."/>
            <person name="Macias A.M."/>
            <person name="Stajich J.E."/>
            <person name="Kasson M.T."/>
        </authorList>
    </citation>
    <scope>NUCLEOTIDE SEQUENCE</scope>
    <source>
        <strain evidence="2">ARSEF 14590</strain>
    </source>
</reference>
<feature type="compositionally biased region" description="Polar residues" evidence="1">
    <location>
        <begin position="278"/>
        <end position="292"/>
    </location>
</feature>